<organism evidence="2 3">
    <name type="scientific">Paracoccus aurantius</name>
    <dbReference type="NCBI Taxonomy" id="3073814"/>
    <lineage>
        <taxon>Bacteria</taxon>
        <taxon>Pseudomonadati</taxon>
        <taxon>Pseudomonadota</taxon>
        <taxon>Alphaproteobacteria</taxon>
        <taxon>Rhodobacterales</taxon>
        <taxon>Paracoccaceae</taxon>
        <taxon>Paracoccus</taxon>
    </lineage>
</organism>
<accession>A0ABU2HPW6</accession>
<evidence type="ECO:0000256" key="1">
    <source>
        <dbReference type="SAM" id="Phobius"/>
    </source>
</evidence>
<feature type="transmembrane region" description="Helical" evidence="1">
    <location>
        <begin position="27"/>
        <end position="47"/>
    </location>
</feature>
<feature type="transmembrane region" description="Helical" evidence="1">
    <location>
        <begin position="170"/>
        <end position="188"/>
    </location>
</feature>
<comment type="caution">
    <text evidence="2">The sequence shown here is derived from an EMBL/GenBank/DDBJ whole genome shotgun (WGS) entry which is preliminary data.</text>
</comment>
<reference evidence="3" key="1">
    <citation type="submission" date="2023-07" db="EMBL/GenBank/DDBJ databases">
        <title>Paracoccus sp. MBLB3053 whole genome sequence.</title>
        <authorList>
            <person name="Hwang C.Y."/>
            <person name="Cho E.-S."/>
            <person name="Seo M.-J."/>
        </authorList>
    </citation>
    <scope>NUCLEOTIDE SEQUENCE [LARGE SCALE GENOMIC DNA]</scope>
    <source>
        <strain evidence="3">MBLB3053</strain>
    </source>
</reference>
<keyword evidence="3" id="KW-1185">Reference proteome</keyword>
<protein>
    <recommendedName>
        <fullName evidence="4">Isopropylmalate isomerase</fullName>
    </recommendedName>
</protein>
<keyword evidence="1" id="KW-1133">Transmembrane helix</keyword>
<name>A0ABU2HPW6_9RHOB</name>
<gene>
    <name evidence="2" type="ORF">RGQ15_03225</name>
</gene>
<dbReference type="Proteomes" id="UP001269144">
    <property type="component" value="Unassembled WGS sequence"/>
</dbReference>
<evidence type="ECO:0008006" key="4">
    <source>
        <dbReference type="Google" id="ProtNLM"/>
    </source>
</evidence>
<evidence type="ECO:0000313" key="3">
    <source>
        <dbReference type="Proteomes" id="UP001269144"/>
    </source>
</evidence>
<keyword evidence="1" id="KW-0472">Membrane</keyword>
<keyword evidence="1" id="KW-0812">Transmembrane</keyword>
<feature type="transmembrane region" description="Helical" evidence="1">
    <location>
        <begin position="99"/>
        <end position="121"/>
    </location>
</feature>
<proteinExistence type="predicted"/>
<sequence>MFGFPSFAALRSCVTQSWSPEIGDPEITGWLTVIFYLLCFFLAVRVLMLRPRGAAIALWAVIAPITGFLAINKQLDLQSALTATGRCVAQAQGWYESRALVQVAFIAILMLAAICFLMIGLRILRGHLRTNGVALLGLAILCGYVLVRAVGFHHIDSLISMNVAKIRFNFLFENLGLLLIDLNAIFLLRRGRVLPRRAGVRPSRP</sequence>
<dbReference type="RefSeq" id="WP_311158779.1">
    <property type="nucleotide sequence ID" value="NZ_JAVQLW010000001.1"/>
</dbReference>
<dbReference type="EMBL" id="JAVQLW010000001">
    <property type="protein sequence ID" value="MDS9466590.1"/>
    <property type="molecule type" value="Genomic_DNA"/>
</dbReference>
<evidence type="ECO:0000313" key="2">
    <source>
        <dbReference type="EMBL" id="MDS9466590.1"/>
    </source>
</evidence>
<feature type="transmembrane region" description="Helical" evidence="1">
    <location>
        <begin position="54"/>
        <end position="71"/>
    </location>
</feature>
<feature type="transmembrane region" description="Helical" evidence="1">
    <location>
        <begin position="133"/>
        <end position="150"/>
    </location>
</feature>